<comment type="caution">
    <text evidence="2">The sequence shown here is derived from an EMBL/GenBank/DDBJ whole genome shotgun (WGS) entry which is preliminary data.</text>
</comment>
<evidence type="ECO:0000313" key="3">
    <source>
        <dbReference type="Proteomes" id="UP000277424"/>
    </source>
</evidence>
<protein>
    <submittedName>
        <fullName evidence="2">Uncharacterized protein</fullName>
    </submittedName>
</protein>
<evidence type="ECO:0000256" key="1">
    <source>
        <dbReference type="SAM" id="MobiDB-lite"/>
    </source>
</evidence>
<dbReference type="EMBL" id="RBIG01000002">
    <property type="protein sequence ID" value="RKQ70159.1"/>
    <property type="molecule type" value="Genomic_DNA"/>
</dbReference>
<gene>
    <name evidence="2" type="ORF">BCL74_2099</name>
</gene>
<proteinExistence type="predicted"/>
<reference evidence="2 3" key="1">
    <citation type="submission" date="2018-10" db="EMBL/GenBank/DDBJ databases">
        <title>Comparative analysis of microorganisms from saline springs in Andes Mountain Range, Colombia.</title>
        <authorList>
            <person name="Rubin E."/>
        </authorList>
    </citation>
    <scope>NUCLEOTIDE SEQUENCE [LARGE SCALE GENOMIC DNA]</scope>
    <source>
        <strain evidence="2 3">USBA 36</strain>
    </source>
</reference>
<dbReference type="AlphaFoldDB" id="A0A420WGT5"/>
<dbReference type="RefSeq" id="WP_121219780.1">
    <property type="nucleotide sequence ID" value="NZ_RBIG01000002.1"/>
</dbReference>
<sequence>MSAGTHQDLVHYRAHCLTCGDRCEARNAQVWAHNHVRRHASHRVDLQLGFTVTTVPAAKGGGDQSPLFPPPLSQGASQNPDEAKGQSR</sequence>
<accession>A0A420WGT5</accession>
<name>A0A420WGT5_9PROT</name>
<dbReference type="Proteomes" id="UP000277424">
    <property type="component" value="Unassembled WGS sequence"/>
</dbReference>
<feature type="region of interest" description="Disordered" evidence="1">
    <location>
        <begin position="57"/>
        <end position="88"/>
    </location>
</feature>
<evidence type="ECO:0000313" key="2">
    <source>
        <dbReference type="EMBL" id="RKQ70159.1"/>
    </source>
</evidence>
<organism evidence="2 3">
    <name type="scientific">Oceanibaculum indicum</name>
    <dbReference type="NCBI Taxonomy" id="526216"/>
    <lineage>
        <taxon>Bacteria</taxon>
        <taxon>Pseudomonadati</taxon>
        <taxon>Pseudomonadota</taxon>
        <taxon>Alphaproteobacteria</taxon>
        <taxon>Rhodospirillales</taxon>
        <taxon>Oceanibaculaceae</taxon>
        <taxon>Oceanibaculum</taxon>
    </lineage>
</organism>